<evidence type="ECO:0000256" key="5">
    <source>
        <dbReference type="ARBA" id="ARBA00023163"/>
    </source>
</evidence>
<dbReference type="HOGENOM" id="CLU_032683_1_0_1"/>
<sequence>METDDALPPNEASILPRLRKKGYKFSSYAREDHGKAIYCVTFCDILPAYERIFAAVGGNRITVYECLENGGLDVVQVYCDGDAEEQYYTAAWTVDVLTGSPLLAAAGFRGHIKVLNCVTQSVVTVLSGHGNSVNELKFHPVDPSLLLSAGKDESVRLWNTLTGVCIAIFAGHLGHRDEVLSLDVHLKGSCFVSSGMDNTVKIWDLEDEVVQTAISKSYTEPRPKDRPFDTKFVQFPAFCTSKVHADYVDCVRMVGDLILSKSTGNKVVFWKPNPSRGKDAVTVLREYQFKDAELWFMKFGLDSQLEVLAVGNKKGVVCVFDLDSEADRVVSKLAHSNCKNTIRQVCFSRSGHTLISCSDDATVWRWDLGKI</sequence>
<dbReference type="PRINTS" id="PR00320">
    <property type="entry name" value="GPROTEINBRPT"/>
</dbReference>
<dbReference type="STRING" id="431595.K3XC90"/>
<dbReference type="EnsemblProtists" id="PYU1_T014839">
    <property type="protein sequence ID" value="PYU1_T014839"/>
    <property type="gene ID" value="PYU1_G014808"/>
</dbReference>
<dbReference type="VEuPathDB" id="FungiDB:PYU1_G014808"/>
<reference evidence="8" key="1">
    <citation type="journal article" date="2010" name="Genome Biol.">
        <title>Genome sequence of the necrotrophic plant pathogen Pythium ultimum reveals original pathogenicity mechanisms and effector repertoire.</title>
        <authorList>
            <person name="Levesque C.A."/>
            <person name="Brouwer H."/>
            <person name="Cano L."/>
            <person name="Hamilton J.P."/>
            <person name="Holt C."/>
            <person name="Huitema E."/>
            <person name="Raffaele S."/>
            <person name="Robideau G.P."/>
            <person name="Thines M."/>
            <person name="Win J."/>
            <person name="Zerillo M.M."/>
            <person name="Beakes G.W."/>
            <person name="Boore J.L."/>
            <person name="Busam D."/>
            <person name="Dumas B."/>
            <person name="Ferriera S."/>
            <person name="Fuerstenberg S.I."/>
            <person name="Gachon C.M."/>
            <person name="Gaulin E."/>
            <person name="Govers F."/>
            <person name="Grenville-Briggs L."/>
            <person name="Horner N."/>
            <person name="Hostetler J."/>
            <person name="Jiang R.H."/>
            <person name="Johnson J."/>
            <person name="Krajaejun T."/>
            <person name="Lin H."/>
            <person name="Meijer H.J."/>
            <person name="Moore B."/>
            <person name="Morris P."/>
            <person name="Phuntmart V."/>
            <person name="Puiu D."/>
            <person name="Shetty J."/>
            <person name="Stajich J.E."/>
            <person name="Tripathy S."/>
            <person name="Wawra S."/>
            <person name="van West P."/>
            <person name="Whitty B.R."/>
            <person name="Coutinho P.M."/>
            <person name="Henrissat B."/>
            <person name="Martin F."/>
            <person name="Thomas P.D."/>
            <person name="Tyler B.M."/>
            <person name="De Vries R.P."/>
            <person name="Kamoun S."/>
            <person name="Yandell M."/>
            <person name="Tisserat N."/>
            <person name="Buell C.R."/>
        </authorList>
    </citation>
    <scope>NUCLEOTIDE SEQUENCE</scope>
    <source>
        <strain evidence="8">DAOM:BR144</strain>
    </source>
</reference>
<proteinExistence type="inferred from homology"/>
<dbReference type="SMART" id="SM00320">
    <property type="entry name" value="WD40"/>
    <property type="match status" value="6"/>
</dbReference>
<dbReference type="EMBL" id="ADOS01001592">
    <property type="status" value="NOT_ANNOTATED_CDS"/>
    <property type="molecule type" value="Genomic_DNA"/>
</dbReference>
<keyword evidence="3" id="KW-0677">Repeat</keyword>
<evidence type="ECO:0000256" key="3">
    <source>
        <dbReference type="ARBA" id="ARBA00022737"/>
    </source>
</evidence>
<dbReference type="PROSITE" id="PS50082">
    <property type="entry name" value="WD_REPEATS_2"/>
    <property type="match status" value="3"/>
</dbReference>
<feature type="repeat" description="WD" evidence="6">
    <location>
        <begin position="172"/>
        <end position="213"/>
    </location>
</feature>
<dbReference type="AlphaFoldDB" id="K3XC90"/>
<name>K3XC90_GLOUD</name>
<dbReference type="Proteomes" id="UP000019132">
    <property type="component" value="Unassembled WGS sequence"/>
</dbReference>
<dbReference type="Pfam" id="PF00400">
    <property type="entry name" value="WD40"/>
    <property type="match status" value="3"/>
</dbReference>
<dbReference type="PROSITE" id="PS50294">
    <property type="entry name" value="WD_REPEATS_REGION"/>
    <property type="match status" value="3"/>
</dbReference>
<dbReference type="InterPro" id="IPR015943">
    <property type="entry name" value="WD40/YVTN_repeat-like_dom_sf"/>
</dbReference>
<evidence type="ECO:0000256" key="2">
    <source>
        <dbReference type="ARBA" id="ARBA00022574"/>
    </source>
</evidence>
<dbReference type="OMA" id="RDVHRNY"/>
<dbReference type="InterPro" id="IPR020472">
    <property type="entry name" value="WD40_PAC1"/>
</dbReference>
<feature type="repeat" description="WD" evidence="6">
    <location>
        <begin position="126"/>
        <end position="168"/>
    </location>
</feature>
<dbReference type="InterPro" id="IPR036322">
    <property type="entry name" value="WD40_repeat_dom_sf"/>
</dbReference>
<evidence type="ECO:0000256" key="6">
    <source>
        <dbReference type="PROSITE-ProRule" id="PRU00221"/>
    </source>
</evidence>
<keyword evidence="4" id="KW-0805">Transcription regulation</keyword>
<reference evidence="8" key="2">
    <citation type="submission" date="2010-04" db="EMBL/GenBank/DDBJ databases">
        <authorList>
            <person name="Buell R."/>
            <person name="Hamilton J."/>
            <person name="Hostetler J."/>
        </authorList>
    </citation>
    <scope>NUCLEOTIDE SEQUENCE [LARGE SCALE GENOMIC DNA]</scope>
    <source>
        <strain evidence="8">DAOM:BR144</strain>
    </source>
</reference>
<reference evidence="7" key="3">
    <citation type="submission" date="2015-02" db="UniProtKB">
        <authorList>
            <consortium name="EnsemblProtists"/>
        </authorList>
    </citation>
    <scope>IDENTIFICATION</scope>
    <source>
        <strain evidence="7">DAOM BR144</strain>
    </source>
</reference>
<evidence type="ECO:0000256" key="1">
    <source>
        <dbReference type="ARBA" id="ARBA00008075"/>
    </source>
</evidence>
<keyword evidence="8" id="KW-1185">Reference proteome</keyword>
<feature type="repeat" description="WD" evidence="6">
    <location>
        <begin position="335"/>
        <end position="371"/>
    </location>
</feature>
<organism evidence="7 8">
    <name type="scientific">Globisporangium ultimum (strain ATCC 200006 / CBS 805.95 / DAOM BR144)</name>
    <name type="common">Pythium ultimum</name>
    <dbReference type="NCBI Taxonomy" id="431595"/>
    <lineage>
        <taxon>Eukaryota</taxon>
        <taxon>Sar</taxon>
        <taxon>Stramenopiles</taxon>
        <taxon>Oomycota</taxon>
        <taxon>Peronosporomycetes</taxon>
        <taxon>Pythiales</taxon>
        <taxon>Pythiaceae</taxon>
        <taxon>Globisporangium</taxon>
    </lineage>
</organism>
<evidence type="ECO:0000313" key="8">
    <source>
        <dbReference type="Proteomes" id="UP000019132"/>
    </source>
</evidence>
<accession>K3XC90</accession>
<dbReference type="InterPro" id="IPR001680">
    <property type="entry name" value="WD40_rpt"/>
</dbReference>
<dbReference type="InParanoid" id="K3XC90"/>
<evidence type="ECO:0000313" key="7">
    <source>
        <dbReference type="EnsemblProtists" id="PYU1_T014839"/>
    </source>
</evidence>
<comment type="similarity">
    <text evidence="1">Belongs to the WD repeat ESC family.</text>
</comment>
<keyword evidence="2 6" id="KW-0853">WD repeat</keyword>
<evidence type="ECO:0000256" key="4">
    <source>
        <dbReference type="ARBA" id="ARBA00023015"/>
    </source>
</evidence>
<dbReference type="SUPFAM" id="SSF50978">
    <property type="entry name" value="WD40 repeat-like"/>
    <property type="match status" value="1"/>
</dbReference>
<dbReference type="InterPro" id="IPR051243">
    <property type="entry name" value="PcG_WD-repeat"/>
</dbReference>
<protein>
    <submittedName>
        <fullName evidence="7">Uncharacterized protein</fullName>
    </submittedName>
</protein>
<dbReference type="eggNOG" id="KOG1034">
    <property type="taxonomic scope" value="Eukaryota"/>
</dbReference>
<dbReference type="PANTHER" id="PTHR10253">
    <property type="entry name" value="POLYCOMB PROTEIN"/>
    <property type="match status" value="1"/>
</dbReference>
<keyword evidence="5" id="KW-0804">Transcription</keyword>
<dbReference type="Gene3D" id="2.130.10.10">
    <property type="entry name" value="YVTN repeat-like/Quinoprotein amine dehydrogenase"/>
    <property type="match status" value="1"/>
</dbReference>